<feature type="compositionally biased region" description="Low complexity" evidence="1">
    <location>
        <begin position="91"/>
        <end position="105"/>
    </location>
</feature>
<dbReference type="RefSeq" id="WP_143097325.1">
    <property type="nucleotide sequence ID" value="NZ_BJXR01000030.1"/>
</dbReference>
<dbReference type="AlphaFoldDB" id="A0A511T3A7"/>
<name>A0A511T3A7_MYXFU</name>
<protein>
    <submittedName>
        <fullName evidence="2">Uncharacterized protein</fullName>
    </submittedName>
</protein>
<feature type="region of interest" description="Disordered" evidence="1">
    <location>
        <begin position="1"/>
        <end position="69"/>
    </location>
</feature>
<dbReference type="Proteomes" id="UP000321514">
    <property type="component" value="Unassembled WGS sequence"/>
</dbReference>
<dbReference type="EMBL" id="BJXR01000030">
    <property type="protein sequence ID" value="GEN08646.1"/>
    <property type="molecule type" value="Genomic_DNA"/>
</dbReference>
<evidence type="ECO:0000313" key="2">
    <source>
        <dbReference type="EMBL" id="GEN08646.1"/>
    </source>
</evidence>
<organism evidence="2 3">
    <name type="scientific">Myxococcus fulvus</name>
    <dbReference type="NCBI Taxonomy" id="33"/>
    <lineage>
        <taxon>Bacteria</taxon>
        <taxon>Pseudomonadati</taxon>
        <taxon>Myxococcota</taxon>
        <taxon>Myxococcia</taxon>
        <taxon>Myxococcales</taxon>
        <taxon>Cystobacterineae</taxon>
        <taxon>Myxococcaceae</taxon>
        <taxon>Myxococcus</taxon>
    </lineage>
</organism>
<reference evidence="2 3" key="1">
    <citation type="submission" date="2019-07" db="EMBL/GenBank/DDBJ databases">
        <title>Whole genome shotgun sequence of Myxococcus fulvus NBRC 100333.</title>
        <authorList>
            <person name="Hosoyama A."/>
            <person name="Uohara A."/>
            <person name="Ohji S."/>
            <person name="Ichikawa N."/>
        </authorList>
    </citation>
    <scope>NUCLEOTIDE SEQUENCE [LARGE SCALE GENOMIC DNA]</scope>
    <source>
        <strain evidence="2 3">NBRC 100333</strain>
    </source>
</reference>
<sequence length="116" mass="12211">MSPPIRLSSLTARRSTLREPPRAPMHQAPSRARPLAPGDGSTFERPASAKATHDNASTRAADPERGGLSRVFSLVQGVIGRIFRMARPESDPSAPDDSPTSSAPSVHSDPTGTTNA</sequence>
<evidence type="ECO:0000256" key="1">
    <source>
        <dbReference type="SAM" id="MobiDB-lite"/>
    </source>
</evidence>
<proteinExistence type="predicted"/>
<gene>
    <name evidence="2" type="ORF">MFU01_36830</name>
</gene>
<dbReference type="STRING" id="1334629.MFUL124B02_16395"/>
<evidence type="ECO:0000313" key="3">
    <source>
        <dbReference type="Proteomes" id="UP000321514"/>
    </source>
</evidence>
<comment type="caution">
    <text evidence="2">The sequence shown here is derived from an EMBL/GenBank/DDBJ whole genome shotgun (WGS) entry which is preliminary data.</text>
</comment>
<feature type="region of interest" description="Disordered" evidence="1">
    <location>
        <begin position="85"/>
        <end position="116"/>
    </location>
</feature>
<accession>A0A511T3A7</accession>